<comment type="caution">
    <text evidence="1">The sequence shown here is derived from an EMBL/GenBank/DDBJ whole genome shotgun (WGS) entry which is preliminary data.</text>
</comment>
<protein>
    <submittedName>
        <fullName evidence="1">Uncharacterized protein</fullName>
    </submittedName>
</protein>
<sequence>MHSFQRPRFPPAFTGSPQTTVLPEWKLHLCLFRCFALFAFTPHYFLIIQKEVYSTYALAESVSARAQLYIPHTLYHINAHTQSMFLFETKWATRRQLDGMARWMGWVDDMLGVRGIAGNHPLASPNNDGLGSAFVYTTSRMNAIQKAIN</sequence>
<dbReference type="VEuPathDB" id="FungiDB:TRIVIDRAFT_211126"/>
<evidence type="ECO:0000313" key="2">
    <source>
        <dbReference type="Proteomes" id="UP000007115"/>
    </source>
</evidence>
<accession>G9NCX4</accession>
<keyword evidence="2" id="KW-1185">Reference proteome</keyword>
<gene>
    <name evidence="1" type="ORF">TRIVIDRAFT_211126</name>
</gene>
<reference evidence="1 2" key="1">
    <citation type="journal article" date="2011" name="Genome Biol.">
        <title>Comparative genome sequence analysis underscores mycoparasitism as the ancestral life style of Trichoderma.</title>
        <authorList>
            <person name="Kubicek C.P."/>
            <person name="Herrera-Estrella A."/>
            <person name="Seidl-Seiboth V."/>
            <person name="Martinez D.A."/>
            <person name="Druzhinina I.S."/>
            <person name="Thon M."/>
            <person name="Zeilinger S."/>
            <person name="Casas-Flores S."/>
            <person name="Horwitz B.A."/>
            <person name="Mukherjee P.K."/>
            <person name="Mukherjee M."/>
            <person name="Kredics L."/>
            <person name="Alcaraz L.D."/>
            <person name="Aerts A."/>
            <person name="Antal Z."/>
            <person name="Atanasova L."/>
            <person name="Cervantes-Badillo M.G."/>
            <person name="Challacombe J."/>
            <person name="Chertkov O."/>
            <person name="McCluskey K."/>
            <person name="Coulpier F."/>
            <person name="Deshpande N."/>
            <person name="von Doehren H."/>
            <person name="Ebbole D.J."/>
            <person name="Esquivel-Naranjo E.U."/>
            <person name="Fekete E."/>
            <person name="Flipphi M."/>
            <person name="Glaser F."/>
            <person name="Gomez-Rodriguez E.Y."/>
            <person name="Gruber S."/>
            <person name="Han C."/>
            <person name="Henrissat B."/>
            <person name="Hermosa R."/>
            <person name="Hernandez-Onate M."/>
            <person name="Karaffa L."/>
            <person name="Kosti I."/>
            <person name="Le Crom S."/>
            <person name="Lindquist E."/>
            <person name="Lucas S."/>
            <person name="Luebeck M."/>
            <person name="Luebeck P.S."/>
            <person name="Margeot A."/>
            <person name="Metz B."/>
            <person name="Misra M."/>
            <person name="Nevalainen H."/>
            <person name="Omann M."/>
            <person name="Packer N."/>
            <person name="Perrone G."/>
            <person name="Uresti-Rivera E.E."/>
            <person name="Salamov A."/>
            <person name="Schmoll M."/>
            <person name="Seiboth B."/>
            <person name="Shapiro H."/>
            <person name="Sukno S."/>
            <person name="Tamayo-Ramos J.A."/>
            <person name="Tisch D."/>
            <person name="Wiest A."/>
            <person name="Wilkinson H.H."/>
            <person name="Zhang M."/>
            <person name="Coutinho P.M."/>
            <person name="Kenerley C.M."/>
            <person name="Monte E."/>
            <person name="Baker S.E."/>
            <person name="Grigoriev I.V."/>
        </authorList>
    </citation>
    <scope>NUCLEOTIDE SEQUENCE [LARGE SCALE GENOMIC DNA]</scope>
    <source>
        <strain evidence="2">Gv29-8 / FGSC 10586</strain>
    </source>
</reference>
<dbReference type="RefSeq" id="XP_013949742.1">
    <property type="nucleotide sequence ID" value="XM_014094267.1"/>
</dbReference>
<proteinExistence type="predicted"/>
<dbReference type="EMBL" id="ABDF02000092">
    <property type="protein sequence ID" value="EHK15544.1"/>
    <property type="molecule type" value="Genomic_DNA"/>
</dbReference>
<organism evidence="1 2">
    <name type="scientific">Hypocrea virens (strain Gv29-8 / FGSC 10586)</name>
    <name type="common">Gliocladium virens</name>
    <name type="synonym">Trichoderma virens</name>
    <dbReference type="NCBI Taxonomy" id="413071"/>
    <lineage>
        <taxon>Eukaryota</taxon>
        <taxon>Fungi</taxon>
        <taxon>Dikarya</taxon>
        <taxon>Ascomycota</taxon>
        <taxon>Pezizomycotina</taxon>
        <taxon>Sordariomycetes</taxon>
        <taxon>Hypocreomycetidae</taxon>
        <taxon>Hypocreales</taxon>
        <taxon>Hypocreaceae</taxon>
        <taxon>Trichoderma</taxon>
    </lineage>
</organism>
<name>G9NCX4_HYPVG</name>
<dbReference type="AlphaFoldDB" id="G9NCX4"/>
<dbReference type="Proteomes" id="UP000007115">
    <property type="component" value="Unassembled WGS sequence"/>
</dbReference>
<dbReference type="InParanoid" id="G9NCX4"/>
<dbReference type="HOGENOM" id="CLU_1754051_0_0_1"/>
<feature type="non-terminal residue" evidence="1">
    <location>
        <position position="149"/>
    </location>
</feature>
<evidence type="ECO:0000313" key="1">
    <source>
        <dbReference type="EMBL" id="EHK15544.1"/>
    </source>
</evidence>
<dbReference type="GeneID" id="25790601"/>